<dbReference type="Gene3D" id="1.20.58.530">
    <property type="match status" value="1"/>
</dbReference>
<dbReference type="GO" id="GO:0032433">
    <property type="term" value="C:filopodium tip"/>
    <property type="evidence" value="ECO:0007669"/>
    <property type="project" value="TreeGrafter"/>
</dbReference>
<dbReference type="GO" id="GO:0030832">
    <property type="term" value="P:regulation of actin filament length"/>
    <property type="evidence" value="ECO:0007669"/>
    <property type="project" value="TreeGrafter"/>
</dbReference>
<keyword evidence="5" id="KW-0723">Serine/threonine-protein kinase</keyword>
<gene>
    <name evidence="20" type="primary">Myo3b_1</name>
    <name evidence="20" type="ORF">RHYJUB_R04760</name>
</gene>
<evidence type="ECO:0000256" key="3">
    <source>
        <dbReference type="ARBA" id="ARBA00012513"/>
    </source>
</evidence>
<dbReference type="Gene3D" id="1.20.5.190">
    <property type="match status" value="2"/>
</dbReference>
<dbReference type="InterPro" id="IPR036083">
    <property type="entry name" value="MYSc_Myo3"/>
</dbReference>
<dbReference type="Pfam" id="PF00612">
    <property type="entry name" value="IQ"/>
    <property type="match status" value="2"/>
</dbReference>
<keyword evidence="17" id="KW-0009">Actin-binding</keyword>
<feature type="domain" description="Myosin motor" evidence="19">
    <location>
        <begin position="72"/>
        <end position="792"/>
    </location>
</feature>
<evidence type="ECO:0000256" key="5">
    <source>
        <dbReference type="ARBA" id="ARBA00022527"/>
    </source>
</evidence>
<evidence type="ECO:0000256" key="4">
    <source>
        <dbReference type="ARBA" id="ARBA00022490"/>
    </source>
</evidence>
<evidence type="ECO:0000313" key="20">
    <source>
        <dbReference type="EMBL" id="NWW96702.1"/>
    </source>
</evidence>
<dbReference type="Gene3D" id="1.10.510.10">
    <property type="entry name" value="Transferase(Phosphotransferase) domain 1"/>
    <property type="match status" value="1"/>
</dbReference>
<dbReference type="PANTHER" id="PTHR46256:SF1">
    <property type="entry name" value="MYOSIN-IIIB"/>
    <property type="match status" value="1"/>
</dbReference>
<evidence type="ECO:0000256" key="16">
    <source>
        <dbReference type="ARBA" id="ARBA00048679"/>
    </source>
</evidence>
<dbReference type="Gene3D" id="3.40.850.10">
    <property type="entry name" value="Kinesin motor domain"/>
    <property type="match status" value="1"/>
</dbReference>
<evidence type="ECO:0000256" key="12">
    <source>
        <dbReference type="ARBA" id="ARBA00023175"/>
    </source>
</evidence>
<keyword evidence="7" id="KW-0677">Repeat</keyword>
<dbReference type="Gene3D" id="1.10.10.820">
    <property type="match status" value="1"/>
</dbReference>
<evidence type="ECO:0000256" key="8">
    <source>
        <dbReference type="ARBA" id="ARBA00022741"/>
    </source>
</evidence>
<dbReference type="PROSITE" id="PS51456">
    <property type="entry name" value="MYOSIN_MOTOR"/>
    <property type="match status" value="1"/>
</dbReference>
<dbReference type="GO" id="GO:0051491">
    <property type="term" value="P:positive regulation of filopodium assembly"/>
    <property type="evidence" value="ECO:0007669"/>
    <property type="project" value="TreeGrafter"/>
</dbReference>
<dbReference type="Gene3D" id="1.20.120.720">
    <property type="entry name" value="Myosin VI head, motor domain, U50 subdomain"/>
    <property type="match status" value="1"/>
</dbReference>
<dbReference type="SUPFAM" id="SSF52540">
    <property type="entry name" value="P-loop containing nucleoside triphosphate hydrolases"/>
    <property type="match status" value="1"/>
</dbReference>
<feature type="non-terminal residue" evidence="20">
    <location>
        <position position="1"/>
    </location>
</feature>
<evidence type="ECO:0000256" key="10">
    <source>
        <dbReference type="ARBA" id="ARBA00022840"/>
    </source>
</evidence>
<dbReference type="InterPro" id="IPR036961">
    <property type="entry name" value="Kinesin_motor_dom_sf"/>
</dbReference>
<feature type="compositionally biased region" description="Polar residues" evidence="18">
    <location>
        <begin position="947"/>
        <end position="964"/>
    </location>
</feature>
<keyword evidence="13" id="KW-0206">Cytoskeleton</keyword>
<comment type="subcellular location">
    <subcellularLocation>
        <location evidence="2">Cell projection</location>
    </subcellularLocation>
    <subcellularLocation>
        <location evidence="1">Cytoplasm</location>
        <location evidence="1">Cytoskeleton</location>
    </subcellularLocation>
</comment>
<reference evidence="20 21" key="1">
    <citation type="submission" date="2019-09" db="EMBL/GenBank/DDBJ databases">
        <title>Bird 10,000 Genomes (B10K) Project - Family phase.</title>
        <authorList>
            <person name="Zhang G."/>
        </authorList>
    </citation>
    <scope>NUCLEOTIDE SEQUENCE [LARGE SCALE GENOMIC DNA]</scope>
    <source>
        <strain evidence="20">B10K-DU-029-58</strain>
        <tissue evidence="20">Muscle</tissue>
    </source>
</reference>
<dbReference type="InterPro" id="IPR027417">
    <property type="entry name" value="P-loop_NTPase"/>
</dbReference>
<comment type="similarity">
    <text evidence="17">Belongs to the TRAFAC class myosin-kinesin ATPase superfamily. Myosin family.</text>
</comment>
<dbReference type="PRINTS" id="PR00193">
    <property type="entry name" value="MYOSINHEAVY"/>
</dbReference>
<keyword evidence="4" id="KW-0963">Cytoplasm</keyword>
<dbReference type="InterPro" id="IPR001609">
    <property type="entry name" value="Myosin_head_motor_dom-like"/>
</dbReference>
<evidence type="ECO:0000256" key="18">
    <source>
        <dbReference type="SAM" id="MobiDB-lite"/>
    </source>
</evidence>
<dbReference type="EMBL" id="VZRY01006731">
    <property type="protein sequence ID" value="NWW96702.1"/>
    <property type="molecule type" value="Genomic_DNA"/>
</dbReference>
<keyword evidence="11 17" id="KW-0518">Myosin</keyword>
<evidence type="ECO:0000256" key="15">
    <source>
        <dbReference type="ARBA" id="ARBA00047899"/>
    </source>
</evidence>
<evidence type="ECO:0000256" key="11">
    <source>
        <dbReference type="ARBA" id="ARBA00023123"/>
    </source>
</evidence>
<dbReference type="EC" id="2.7.11.1" evidence="3"/>
<dbReference type="PROSITE" id="PS50096">
    <property type="entry name" value="IQ"/>
    <property type="match status" value="3"/>
</dbReference>
<keyword evidence="12 17" id="KW-0505">Motor protein</keyword>
<keyword evidence="9" id="KW-0418">Kinase</keyword>
<evidence type="ECO:0000256" key="7">
    <source>
        <dbReference type="ARBA" id="ARBA00022737"/>
    </source>
</evidence>
<keyword evidence="21" id="KW-1185">Reference proteome</keyword>
<keyword evidence="14" id="KW-0966">Cell projection</keyword>
<dbReference type="SMART" id="SM00015">
    <property type="entry name" value="IQ"/>
    <property type="match status" value="3"/>
</dbReference>
<dbReference type="PANTHER" id="PTHR46256">
    <property type="entry name" value="AGAP011099-PA"/>
    <property type="match status" value="1"/>
</dbReference>
<dbReference type="GO" id="GO:0004674">
    <property type="term" value="F:protein serine/threonine kinase activity"/>
    <property type="evidence" value="ECO:0007669"/>
    <property type="project" value="UniProtKB-KW"/>
</dbReference>
<organism evidence="20 21">
    <name type="scientific">Rhynochetos jubatus</name>
    <name type="common">kagu</name>
    <dbReference type="NCBI Taxonomy" id="54386"/>
    <lineage>
        <taxon>Eukaryota</taxon>
        <taxon>Metazoa</taxon>
        <taxon>Chordata</taxon>
        <taxon>Craniata</taxon>
        <taxon>Vertebrata</taxon>
        <taxon>Euteleostomi</taxon>
        <taxon>Archelosauria</taxon>
        <taxon>Archosauria</taxon>
        <taxon>Dinosauria</taxon>
        <taxon>Saurischia</taxon>
        <taxon>Theropoda</taxon>
        <taxon>Coelurosauria</taxon>
        <taxon>Aves</taxon>
        <taxon>Neognathae</taxon>
        <taxon>Neoaves</taxon>
        <taxon>Phaethontimorphae</taxon>
        <taxon>Eurypygiformes</taxon>
        <taxon>Rhynochetidae</taxon>
        <taxon>Rhynochetos</taxon>
    </lineage>
</organism>
<dbReference type="FunFam" id="1.20.58.530:FF:000010">
    <property type="entry name" value="Myosin IIIA"/>
    <property type="match status" value="1"/>
</dbReference>
<feature type="binding site" evidence="17">
    <location>
        <begin position="165"/>
        <end position="172"/>
    </location>
    <ligand>
        <name>ATP</name>
        <dbReference type="ChEBI" id="CHEBI:30616"/>
    </ligand>
</feature>
<dbReference type="InterPro" id="IPR000048">
    <property type="entry name" value="IQ_motif_EF-hand-BS"/>
</dbReference>
<accession>A0A7K6SEG4</accession>
<evidence type="ECO:0000256" key="2">
    <source>
        <dbReference type="ARBA" id="ARBA00004316"/>
    </source>
</evidence>
<dbReference type="GO" id="GO:0001917">
    <property type="term" value="C:photoreceptor inner segment"/>
    <property type="evidence" value="ECO:0007669"/>
    <property type="project" value="TreeGrafter"/>
</dbReference>
<protein>
    <recommendedName>
        <fullName evidence="3">non-specific serine/threonine protein kinase</fullName>
        <ecNumber evidence="3">2.7.11.1</ecNumber>
    </recommendedName>
</protein>
<dbReference type="GO" id="GO:0005524">
    <property type="term" value="F:ATP binding"/>
    <property type="evidence" value="ECO:0007669"/>
    <property type="project" value="UniProtKB-UniRule"/>
</dbReference>
<comment type="catalytic activity">
    <reaction evidence="16">
        <text>L-seryl-[protein] + ATP = O-phospho-L-seryl-[protein] + ADP + H(+)</text>
        <dbReference type="Rhea" id="RHEA:17989"/>
        <dbReference type="Rhea" id="RHEA-COMP:9863"/>
        <dbReference type="Rhea" id="RHEA-COMP:11604"/>
        <dbReference type="ChEBI" id="CHEBI:15378"/>
        <dbReference type="ChEBI" id="CHEBI:29999"/>
        <dbReference type="ChEBI" id="CHEBI:30616"/>
        <dbReference type="ChEBI" id="CHEBI:83421"/>
        <dbReference type="ChEBI" id="CHEBI:456216"/>
        <dbReference type="EC" id="2.7.11.1"/>
    </reaction>
</comment>
<keyword evidence="10 17" id="KW-0067">ATP-binding</keyword>
<evidence type="ECO:0000313" key="21">
    <source>
        <dbReference type="Proteomes" id="UP000570016"/>
    </source>
</evidence>
<evidence type="ECO:0000256" key="13">
    <source>
        <dbReference type="ARBA" id="ARBA00023212"/>
    </source>
</evidence>
<dbReference type="FunFam" id="1.10.10.820:FF:000006">
    <property type="entry name" value="Myosin IIIA"/>
    <property type="match status" value="1"/>
</dbReference>
<dbReference type="CDD" id="cd23767">
    <property type="entry name" value="IQCD"/>
    <property type="match status" value="2"/>
</dbReference>
<feature type="region of interest" description="Actin-binding" evidence="17">
    <location>
        <begin position="673"/>
        <end position="695"/>
    </location>
</feature>
<feature type="region of interest" description="Disordered" evidence="18">
    <location>
        <begin position="1046"/>
        <end position="1066"/>
    </location>
</feature>
<dbReference type="Pfam" id="PF00063">
    <property type="entry name" value="Myosin_head"/>
    <property type="match status" value="1"/>
</dbReference>
<dbReference type="SMART" id="SM00242">
    <property type="entry name" value="MYSc"/>
    <property type="match status" value="1"/>
</dbReference>
<dbReference type="GO" id="GO:0003779">
    <property type="term" value="F:actin binding"/>
    <property type="evidence" value="ECO:0007669"/>
    <property type="project" value="UniProtKB-KW"/>
</dbReference>
<dbReference type="GO" id="GO:0007605">
    <property type="term" value="P:sensory perception of sound"/>
    <property type="evidence" value="ECO:0007669"/>
    <property type="project" value="TreeGrafter"/>
</dbReference>
<keyword evidence="6" id="KW-0808">Transferase</keyword>
<feature type="non-terminal residue" evidence="20">
    <location>
        <position position="1066"/>
    </location>
</feature>
<evidence type="ECO:0000256" key="9">
    <source>
        <dbReference type="ARBA" id="ARBA00022777"/>
    </source>
</evidence>
<dbReference type="InterPro" id="IPR052409">
    <property type="entry name" value="Myosin-III_kinase_activity"/>
</dbReference>
<dbReference type="GO" id="GO:0000146">
    <property type="term" value="F:microfilament motor activity"/>
    <property type="evidence" value="ECO:0007669"/>
    <property type="project" value="TreeGrafter"/>
</dbReference>
<dbReference type="GO" id="GO:0016459">
    <property type="term" value="C:myosin complex"/>
    <property type="evidence" value="ECO:0007669"/>
    <property type="project" value="UniProtKB-KW"/>
</dbReference>
<evidence type="ECO:0000256" key="1">
    <source>
        <dbReference type="ARBA" id="ARBA00004245"/>
    </source>
</evidence>
<proteinExistence type="inferred from homology"/>
<evidence type="ECO:0000256" key="6">
    <source>
        <dbReference type="ARBA" id="ARBA00022679"/>
    </source>
</evidence>
<evidence type="ECO:0000256" key="17">
    <source>
        <dbReference type="PROSITE-ProRule" id="PRU00782"/>
    </source>
</evidence>
<comment type="catalytic activity">
    <reaction evidence="15">
        <text>L-threonyl-[protein] + ATP = O-phospho-L-threonyl-[protein] + ADP + H(+)</text>
        <dbReference type="Rhea" id="RHEA:46608"/>
        <dbReference type="Rhea" id="RHEA-COMP:11060"/>
        <dbReference type="Rhea" id="RHEA-COMP:11605"/>
        <dbReference type="ChEBI" id="CHEBI:15378"/>
        <dbReference type="ChEBI" id="CHEBI:30013"/>
        <dbReference type="ChEBI" id="CHEBI:30616"/>
        <dbReference type="ChEBI" id="CHEBI:61977"/>
        <dbReference type="ChEBI" id="CHEBI:456216"/>
        <dbReference type="EC" id="2.7.11.1"/>
    </reaction>
</comment>
<comment type="caution">
    <text evidence="20">The sequence shown here is derived from an EMBL/GenBank/DDBJ whole genome shotgun (WGS) entry which is preliminary data.</text>
</comment>
<sequence length="1066" mass="122366">RCLIKDFEKRPSVTHLLEHPFIKQVHGKDMSLQKQLAELIREQQQLGSIAKTRHERIHTRRPYHVDGADKYALDDDLVNLEVLDEDTIIHQLQKRYADLQIYTYVGDILIALNPFQNLSIYSPQFSKLYHGVKRSSNPPHIFASADAAYQSMVTFSKDQCIIISGESGAGKTESAHLIVQHLTFLGKANNRALREKILQVNPLVEAFGNACTAINDNSSRFGKYLEMMFTPTGAVMGAKISEYLLEKSRVIKQAVGEKNFHIFYYIYAGLYHQKKLSQYRLPDKKPPRYIDNETGRVMHDIVTKDSYGRQFEAIQHCFRIIGFTDEEVYSVYRILTGILNTGNIEFAAISSQHQTDKSEVPNPEALDNAAALLSIGSEELQEALTSHCVVTRGETIIRTNTVDKAADVRDAMSKALYGRLFSWIVNRINTLLQPDKNIWQVTHHNAENGMNVGILDIFGFENFARNSFEQLCINIANEQIQYYFNQHIFALEQMEYQSEGIDAATVEYEDNRPLLDMFLQKPMGLLSLLDEESRFPQATDLTLVDKFEDNLRCKYFWRPKGVELSFGIQHYAGKVLYDACAFLEKNRDTLPADVVVVLRTSENKLLQQLFSSPLTKTGNLAQARARVTAASRSLPPQLSAGRIKVDTMEVMRHPEETTNMKRQTMASYFRYSLMDLLSKMVVGQPHFIRCIKPNDDREALTFSHERVLLQLRYTGILETVKIRQKGYSHRILFDEFVKRYYYLAFKAHEAPLGSRENCLAILEKSKLDNWILGKTKVFLKYYHIEQLNLFLREVIGRVVVMQAYIKGWLGAKRYKKVKEKRENSAVSIQSAWRGYEARRKYKEIRNRRTDAAIHIQAAFRGYIVRKNYTRLKSSAGCVADPQLTSSCLTSHFGCEEHWQQTSNQSCPAVPDFLDKQTKKHFLFHKDLDKISASPFIRKHLFETNDSQSISQSQSVADHQLSSPLRSHKKEGSENCLEQKLRTPRRRCQQPKMLNSPEDNMYYNQLNGTLEYQGSKRKPRKLGQVKVLDGEDEYYNSLSAVECIPEDDSILSSPSPPRSRGVSFAQS</sequence>
<feature type="region of interest" description="Disordered" evidence="18">
    <location>
        <begin position="947"/>
        <end position="976"/>
    </location>
</feature>
<dbReference type="Proteomes" id="UP000570016">
    <property type="component" value="Unassembled WGS sequence"/>
</dbReference>
<evidence type="ECO:0000259" key="19">
    <source>
        <dbReference type="PROSITE" id="PS51456"/>
    </source>
</evidence>
<keyword evidence="8 17" id="KW-0547">Nucleotide-binding</keyword>
<dbReference type="AlphaFoldDB" id="A0A7K6SEG4"/>
<dbReference type="GO" id="GO:0032426">
    <property type="term" value="C:stereocilium tip"/>
    <property type="evidence" value="ECO:0007669"/>
    <property type="project" value="TreeGrafter"/>
</dbReference>
<evidence type="ECO:0000256" key="14">
    <source>
        <dbReference type="ARBA" id="ARBA00023273"/>
    </source>
</evidence>
<dbReference type="OrthoDB" id="6108017at2759"/>
<name>A0A7K6SEG4_9AVES</name>
<dbReference type="Gene3D" id="6.20.240.20">
    <property type="match status" value="1"/>
</dbReference>
<dbReference type="CDD" id="cd01379">
    <property type="entry name" value="MYSc_Myo3"/>
    <property type="match status" value="1"/>
</dbReference>